<feature type="domain" description="Lnb-like transmembrane" evidence="3">
    <location>
        <begin position="258"/>
        <end position="385"/>
    </location>
</feature>
<feature type="transmembrane region" description="Helical" evidence="1">
    <location>
        <begin position="314"/>
        <end position="332"/>
    </location>
</feature>
<feature type="transmembrane region" description="Helical" evidence="1">
    <location>
        <begin position="339"/>
        <end position="358"/>
    </location>
</feature>
<dbReference type="EMBL" id="BDCR01000001">
    <property type="protein sequence ID" value="GAT62118.1"/>
    <property type="molecule type" value="Genomic_DNA"/>
</dbReference>
<evidence type="ECO:0000259" key="3">
    <source>
        <dbReference type="Pfam" id="PF25221"/>
    </source>
</evidence>
<dbReference type="AlphaFoldDB" id="A0A170YW09"/>
<evidence type="ECO:0000256" key="1">
    <source>
        <dbReference type="SAM" id="Phobius"/>
    </source>
</evidence>
<dbReference type="OrthoDB" id="319167at2"/>
<accession>A0A170YW09</accession>
<dbReference type="InterPro" id="IPR057436">
    <property type="entry name" value="5TMH_Lnb"/>
</dbReference>
<gene>
    <name evidence="4" type="ORF">PJIAN_1708</name>
</gene>
<evidence type="ECO:0000313" key="4">
    <source>
        <dbReference type="EMBL" id="GAT62118.1"/>
    </source>
</evidence>
<dbReference type="InterPro" id="IPR025178">
    <property type="entry name" value="Lnb_N"/>
</dbReference>
<comment type="caution">
    <text evidence="4">The sequence shown here is derived from an EMBL/GenBank/DDBJ whole genome shotgun (WGS) entry which is preliminary data.</text>
</comment>
<dbReference type="STRING" id="681398.PJIAN_1708"/>
<reference evidence="5" key="1">
    <citation type="submission" date="2016-04" db="EMBL/GenBank/DDBJ databases">
        <title>Draft genome sequence of Paludibacter jiangxiensis strain NM7.</title>
        <authorList>
            <person name="Qiu Y."/>
            <person name="Matsuura N."/>
            <person name="Ohashi A."/>
            <person name="Tourlousse M.D."/>
            <person name="Sekiguchi Y."/>
        </authorList>
    </citation>
    <scope>NUCLEOTIDE SEQUENCE [LARGE SCALE GENOMIC DNA]</scope>
    <source>
        <strain evidence="5">NM7</strain>
    </source>
</reference>
<dbReference type="Pfam" id="PF25221">
    <property type="entry name" value="5TMH_Lnb"/>
    <property type="match status" value="1"/>
</dbReference>
<keyword evidence="1" id="KW-0812">Transmembrane</keyword>
<evidence type="ECO:0000313" key="5">
    <source>
        <dbReference type="Proteomes" id="UP000076586"/>
    </source>
</evidence>
<feature type="transmembrane region" description="Helical" evidence="1">
    <location>
        <begin position="281"/>
        <end position="302"/>
    </location>
</feature>
<proteinExistence type="predicted"/>
<evidence type="ECO:0000259" key="2">
    <source>
        <dbReference type="Pfam" id="PF13387"/>
    </source>
</evidence>
<organism evidence="4 5">
    <name type="scientific">Paludibacter jiangxiensis</name>
    <dbReference type="NCBI Taxonomy" id="681398"/>
    <lineage>
        <taxon>Bacteria</taxon>
        <taxon>Pseudomonadati</taxon>
        <taxon>Bacteroidota</taxon>
        <taxon>Bacteroidia</taxon>
        <taxon>Bacteroidales</taxon>
        <taxon>Paludibacteraceae</taxon>
        <taxon>Paludibacter</taxon>
    </lineage>
</organism>
<keyword evidence="1" id="KW-1133">Transmembrane helix</keyword>
<protein>
    <submittedName>
        <fullName evidence="4">Uncharacterized protein</fullName>
    </submittedName>
</protein>
<reference evidence="5" key="2">
    <citation type="journal article" date="2017" name="Genome Announc.">
        <title>Draft genome sequence of Paludibacter jiangxiensis NM7(T), a propionate-producing fermentative bacterium.</title>
        <authorList>
            <person name="Qiu Y.-L."/>
            <person name="Tourlousse D.M."/>
            <person name="Matsuura N."/>
            <person name="Ohashi A."/>
            <person name="Sekiguchi Y."/>
        </authorList>
    </citation>
    <scope>NUCLEOTIDE SEQUENCE [LARGE SCALE GENOMIC DNA]</scope>
    <source>
        <strain evidence="5">NM7</strain>
    </source>
</reference>
<name>A0A170YW09_9BACT</name>
<sequence length="403" mass="46197">MRRPIILLLFFVSIVTAGAVTLSDSAKVSLLTCGPGPELYAKFGHSAIRISDPANHLDISFNYGYFDYNTPGFYYKFVNGETDYQLGVTETSEFILEYQLRQINMWEQVLNLKQSEKQALFDALVENYKPEHRYYRYNFVFDNCATRPRDMIIGAIKGKITFDKNLEKKKETFQQLIDLYTEDSPAILFGIHLVLGAPKDNVATFQQTMFLPERLMRAAATARIQRDSTTVPLVSSSSQLVTAQGKDIKPAFNYIPWICVLLLLVTLWICSKDKRNRKLSIWFDAILFGIGGAAGFIVFYLTSFSVHPLVSSNWNVVWLNPLLLVFAFTVCFRQTRKFAFYLQFLFLACEVFMMITLFMLPQSFVIAEILLIIVLALRSIMYLRLKGEYFRSVVIANGKAKKK</sequence>
<feature type="transmembrane region" description="Helical" evidence="1">
    <location>
        <begin position="364"/>
        <end position="383"/>
    </location>
</feature>
<keyword evidence="1" id="KW-0472">Membrane</keyword>
<keyword evidence="5" id="KW-1185">Reference proteome</keyword>
<dbReference type="RefSeq" id="WP_068702046.1">
    <property type="nucleotide sequence ID" value="NZ_BDCR01000001.1"/>
</dbReference>
<dbReference type="Proteomes" id="UP000076586">
    <property type="component" value="Unassembled WGS sequence"/>
</dbReference>
<feature type="transmembrane region" description="Helical" evidence="1">
    <location>
        <begin position="251"/>
        <end position="269"/>
    </location>
</feature>
<feature type="domain" description="Lnb N-terminal periplasmic" evidence="2">
    <location>
        <begin position="24"/>
        <end position="163"/>
    </location>
</feature>
<dbReference type="Pfam" id="PF13387">
    <property type="entry name" value="Lnb_N"/>
    <property type="match status" value="1"/>
</dbReference>